<dbReference type="Proteomes" id="UP000004671">
    <property type="component" value="Chromosome"/>
</dbReference>
<evidence type="ECO:0000313" key="4">
    <source>
        <dbReference type="Proteomes" id="UP000004671"/>
    </source>
</evidence>
<dbReference type="HOGENOM" id="CLU_134294_0_0_0"/>
<sequence length="155" mass="18519">MAVYLFKVALDFNKRIYRQIEILDTQTLDDFHETIFLAFDRYDEHLYSFYITRKPTKSLTRRLEAPQYAHPTALKDAPIFPLRRPKKKYNAARTKIGELGLEVKDKMYYLFDYGDEWWHEITLLSIIETSRTQGLPRIVKKVGESPPQYPDFDDY</sequence>
<feature type="domain" description="Plasmid pRiA4b Orf3-like" evidence="1">
    <location>
        <begin position="3"/>
        <end position="147"/>
    </location>
</feature>
<dbReference type="PaxDb" id="880073-Calab_2235"/>
<dbReference type="EMBL" id="CP018099">
    <property type="protein sequence ID" value="APF17769.1"/>
    <property type="molecule type" value="Genomic_DNA"/>
</dbReference>
<organism evidence="3 4">
    <name type="scientific">Caldithrix abyssi DSM 13497</name>
    <dbReference type="NCBI Taxonomy" id="880073"/>
    <lineage>
        <taxon>Bacteria</taxon>
        <taxon>Pseudomonadati</taxon>
        <taxon>Calditrichota</taxon>
        <taxon>Calditrichia</taxon>
        <taxon>Calditrichales</taxon>
        <taxon>Calditrichaceae</taxon>
        <taxon>Caldithrix</taxon>
    </lineage>
</organism>
<evidence type="ECO:0000313" key="2">
    <source>
        <dbReference type="EMBL" id="APF17769.1"/>
    </source>
</evidence>
<dbReference type="InParanoid" id="H1XWK7"/>
<dbReference type="RefSeq" id="WP_006929025.1">
    <property type="nucleotide sequence ID" value="NZ_CM001402.1"/>
</dbReference>
<dbReference type="InterPro" id="IPR024047">
    <property type="entry name" value="MM3350-like_sf"/>
</dbReference>
<dbReference type="AlphaFoldDB" id="H1XWK7"/>
<dbReference type="InterPro" id="IPR012912">
    <property type="entry name" value="Plasmid_pRiA4b_Orf3-like"/>
</dbReference>
<evidence type="ECO:0000313" key="5">
    <source>
        <dbReference type="Proteomes" id="UP000183868"/>
    </source>
</evidence>
<dbReference type="EMBL" id="CM001402">
    <property type="protein sequence ID" value="EHO41845.1"/>
    <property type="molecule type" value="Genomic_DNA"/>
</dbReference>
<dbReference type="Pfam" id="PF07929">
    <property type="entry name" value="PRiA4_ORF3"/>
    <property type="match status" value="1"/>
</dbReference>
<dbReference type="Gene3D" id="3.10.290.30">
    <property type="entry name" value="MM3350-like"/>
    <property type="match status" value="1"/>
</dbReference>
<reference evidence="2 5" key="2">
    <citation type="submission" date="2016-11" db="EMBL/GenBank/DDBJ databases">
        <title>Genomic analysis of Caldithrix abyssi and proposal of a novel bacterial phylum Caldithrichaeota.</title>
        <authorList>
            <person name="Kublanov I."/>
            <person name="Sigalova O."/>
            <person name="Gavrilov S."/>
            <person name="Lebedinsky A."/>
            <person name="Ivanova N."/>
            <person name="Daum C."/>
            <person name="Reddy T."/>
            <person name="Klenk H.P."/>
            <person name="Goker M."/>
            <person name="Reva O."/>
            <person name="Miroshnichenko M."/>
            <person name="Kyprides N."/>
            <person name="Woyke T."/>
            <person name="Gelfand M."/>
        </authorList>
    </citation>
    <scope>NUCLEOTIDE SEQUENCE [LARGE SCALE GENOMIC DNA]</scope>
    <source>
        <strain evidence="2 5">LF13</strain>
    </source>
</reference>
<protein>
    <submittedName>
        <fullName evidence="2">PRiA4b ORF-3-like protein</fullName>
    </submittedName>
</protein>
<keyword evidence="4" id="KW-1185">Reference proteome</keyword>
<gene>
    <name evidence="2" type="ORF">Cabys_1018</name>
    <name evidence="3" type="ORF">Calab_2235</name>
</gene>
<dbReference type="SUPFAM" id="SSF159941">
    <property type="entry name" value="MM3350-like"/>
    <property type="match status" value="1"/>
</dbReference>
<dbReference type="KEGG" id="caby:Cabys_1018"/>
<name>H1XWK7_CALAY</name>
<accession>H1XWK7</accession>
<dbReference type="Proteomes" id="UP000183868">
    <property type="component" value="Chromosome"/>
</dbReference>
<dbReference type="OrthoDB" id="9816539at2"/>
<reference evidence="3 4" key="1">
    <citation type="submission" date="2011-09" db="EMBL/GenBank/DDBJ databases">
        <title>The permanent draft genome of Caldithrix abyssi DSM 13497.</title>
        <authorList>
            <consortium name="US DOE Joint Genome Institute (JGI-PGF)"/>
            <person name="Lucas S."/>
            <person name="Han J."/>
            <person name="Lapidus A."/>
            <person name="Bruce D."/>
            <person name="Goodwin L."/>
            <person name="Pitluck S."/>
            <person name="Peters L."/>
            <person name="Kyrpides N."/>
            <person name="Mavromatis K."/>
            <person name="Ivanova N."/>
            <person name="Mikhailova N."/>
            <person name="Chertkov O."/>
            <person name="Detter J.C."/>
            <person name="Tapia R."/>
            <person name="Han C."/>
            <person name="Land M."/>
            <person name="Hauser L."/>
            <person name="Markowitz V."/>
            <person name="Cheng J.-F."/>
            <person name="Hugenholtz P."/>
            <person name="Woyke T."/>
            <person name="Wu D."/>
            <person name="Spring S."/>
            <person name="Brambilla E."/>
            <person name="Klenk H.-P."/>
            <person name="Eisen J.A."/>
        </authorList>
    </citation>
    <scope>NUCLEOTIDE SEQUENCE [LARGE SCALE GENOMIC DNA]</scope>
    <source>
        <strain evidence="3 4">DSM 13497</strain>
    </source>
</reference>
<proteinExistence type="predicted"/>
<evidence type="ECO:0000259" key="1">
    <source>
        <dbReference type="Pfam" id="PF07929"/>
    </source>
</evidence>
<evidence type="ECO:0000313" key="3">
    <source>
        <dbReference type="EMBL" id="EHO41845.1"/>
    </source>
</evidence>